<gene>
    <name evidence="3" type="ORF">GALMADRAFT_62639</name>
</gene>
<keyword evidence="1" id="KW-0378">Hydrolase</keyword>
<dbReference type="Pfam" id="PF05970">
    <property type="entry name" value="PIF1"/>
    <property type="match status" value="1"/>
</dbReference>
<keyword evidence="1" id="KW-0233">DNA recombination</keyword>
<dbReference type="GO" id="GO:0006281">
    <property type="term" value="P:DNA repair"/>
    <property type="evidence" value="ECO:0007669"/>
    <property type="project" value="UniProtKB-KW"/>
</dbReference>
<dbReference type="Gene3D" id="3.40.50.300">
    <property type="entry name" value="P-loop containing nucleotide triphosphate hydrolases"/>
    <property type="match status" value="1"/>
</dbReference>
<comment type="cofactor">
    <cofactor evidence="1">
        <name>Mg(2+)</name>
        <dbReference type="ChEBI" id="CHEBI:18420"/>
    </cofactor>
</comment>
<dbReference type="GO" id="GO:0006310">
    <property type="term" value="P:DNA recombination"/>
    <property type="evidence" value="ECO:0007669"/>
    <property type="project" value="UniProtKB-KW"/>
</dbReference>
<feature type="non-terminal residue" evidence="3">
    <location>
        <position position="68"/>
    </location>
</feature>
<feature type="domain" description="DNA helicase Pif1-like DEAD-box helicase" evidence="2">
    <location>
        <begin position="18"/>
        <end position="43"/>
    </location>
</feature>
<keyword evidence="1" id="KW-0067">ATP-binding</keyword>
<comment type="catalytic activity">
    <reaction evidence="1">
        <text>ATP + H2O = ADP + phosphate + H(+)</text>
        <dbReference type="Rhea" id="RHEA:13065"/>
        <dbReference type="ChEBI" id="CHEBI:15377"/>
        <dbReference type="ChEBI" id="CHEBI:15378"/>
        <dbReference type="ChEBI" id="CHEBI:30616"/>
        <dbReference type="ChEBI" id="CHEBI:43474"/>
        <dbReference type="ChEBI" id="CHEBI:456216"/>
        <dbReference type="EC" id="5.6.2.3"/>
    </reaction>
</comment>
<keyword evidence="1" id="KW-0234">DNA repair</keyword>
<evidence type="ECO:0000256" key="1">
    <source>
        <dbReference type="RuleBase" id="RU363044"/>
    </source>
</evidence>
<dbReference type="InterPro" id="IPR027417">
    <property type="entry name" value="P-loop_NTPase"/>
</dbReference>
<keyword evidence="1" id="KW-0347">Helicase</keyword>
<dbReference type="EC" id="5.6.2.3" evidence="1"/>
<dbReference type="EMBL" id="KL142372">
    <property type="protein sequence ID" value="KDR80494.1"/>
    <property type="molecule type" value="Genomic_DNA"/>
</dbReference>
<protein>
    <recommendedName>
        <fullName evidence="1">ATP-dependent DNA helicase</fullName>
        <ecNumber evidence="1">5.6.2.3</ecNumber>
    </recommendedName>
</protein>
<dbReference type="GO" id="GO:0043139">
    <property type="term" value="F:5'-3' DNA helicase activity"/>
    <property type="evidence" value="ECO:0007669"/>
    <property type="project" value="UniProtKB-EC"/>
</dbReference>
<keyword evidence="1" id="KW-0227">DNA damage</keyword>
<dbReference type="GO" id="GO:0016787">
    <property type="term" value="F:hydrolase activity"/>
    <property type="evidence" value="ECO:0007669"/>
    <property type="project" value="UniProtKB-KW"/>
</dbReference>
<accession>A0A067TKS6</accession>
<proteinExistence type="inferred from homology"/>
<keyword evidence="4" id="KW-1185">Reference proteome</keyword>
<dbReference type="Proteomes" id="UP000027222">
    <property type="component" value="Unassembled WGS sequence"/>
</dbReference>
<name>A0A067TKS6_GALM3</name>
<evidence type="ECO:0000313" key="4">
    <source>
        <dbReference type="Proteomes" id="UP000027222"/>
    </source>
</evidence>
<evidence type="ECO:0000313" key="3">
    <source>
        <dbReference type="EMBL" id="KDR80494.1"/>
    </source>
</evidence>
<dbReference type="AlphaFoldDB" id="A0A067TKS6"/>
<dbReference type="GO" id="GO:0005524">
    <property type="term" value="F:ATP binding"/>
    <property type="evidence" value="ECO:0007669"/>
    <property type="project" value="UniProtKB-KW"/>
</dbReference>
<dbReference type="InterPro" id="IPR010285">
    <property type="entry name" value="DNA_helicase_pif1-like_DEAD"/>
</dbReference>
<dbReference type="HOGENOM" id="CLU_2800922_0_0_1"/>
<reference evidence="4" key="1">
    <citation type="journal article" date="2014" name="Proc. Natl. Acad. Sci. U.S.A.">
        <title>Extensive sampling of basidiomycete genomes demonstrates inadequacy of the white-rot/brown-rot paradigm for wood decay fungi.</title>
        <authorList>
            <person name="Riley R."/>
            <person name="Salamov A.A."/>
            <person name="Brown D.W."/>
            <person name="Nagy L.G."/>
            <person name="Floudas D."/>
            <person name="Held B.W."/>
            <person name="Levasseur A."/>
            <person name="Lombard V."/>
            <person name="Morin E."/>
            <person name="Otillar R."/>
            <person name="Lindquist E.A."/>
            <person name="Sun H."/>
            <person name="LaButti K.M."/>
            <person name="Schmutz J."/>
            <person name="Jabbour D."/>
            <person name="Luo H."/>
            <person name="Baker S.E."/>
            <person name="Pisabarro A.G."/>
            <person name="Walton J.D."/>
            <person name="Blanchette R.A."/>
            <person name="Henrissat B."/>
            <person name="Martin F."/>
            <person name="Cullen D."/>
            <person name="Hibbett D.S."/>
            <person name="Grigoriev I.V."/>
        </authorList>
    </citation>
    <scope>NUCLEOTIDE SEQUENCE [LARGE SCALE GENOMIC DNA]</scope>
    <source>
        <strain evidence="4">CBS 339.88</strain>
    </source>
</reference>
<dbReference type="OrthoDB" id="432234at2759"/>
<dbReference type="GO" id="GO:0000723">
    <property type="term" value="P:telomere maintenance"/>
    <property type="evidence" value="ECO:0007669"/>
    <property type="project" value="InterPro"/>
</dbReference>
<comment type="similarity">
    <text evidence="1">Belongs to the helicase family.</text>
</comment>
<evidence type="ECO:0000259" key="2">
    <source>
        <dbReference type="Pfam" id="PF05970"/>
    </source>
</evidence>
<sequence length="68" mass="6986">MSCNDIYKISAQLSKALNAFDLPFGGINIIFAGDFAQLPPVGGSSLFSQAVGTQLHSGLSLSGQEAAI</sequence>
<keyword evidence="1" id="KW-0547">Nucleotide-binding</keyword>
<organism evidence="3 4">
    <name type="scientific">Galerina marginata (strain CBS 339.88)</name>
    <dbReference type="NCBI Taxonomy" id="685588"/>
    <lineage>
        <taxon>Eukaryota</taxon>
        <taxon>Fungi</taxon>
        <taxon>Dikarya</taxon>
        <taxon>Basidiomycota</taxon>
        <taxon>Agaricomycotina</taxon>
        <taxon>Agaricomycetes</taxon>
        <taxon>Agaricomycetidae</taxon>
        <taxon>Agaricales</taxon>
        <taxon>Agaricineae</taxon>
        <taxon>Strophariaceae</taxon>
        <taxon>Galerina</taxon>
    </lineage>
</organism>